<evidence type="ECO:0000256" key="1">
    <source>
        <dbReference type="SAM" id="SignalP"/>
    </source>
</evidence>
<dbReference type="PROSITE" id="PS51257">
    <property type="entry name" value="PROKAR_LIPOPROTEIN"/>
    <property type="match status" value="1"/>
</dbReference>
<name>A0A9D1NAT5_9FIRM</name>
<reference evidence="2" key="2">
    <citation type="journal article" date="2021" name="PeerJ">
        <title>Extensive microbial diversity within the chicken gut microbiome revealed by metagenomics and culture.</title>
        <authorList>
            <person name="Gilroy R."/>
            <person name="Ravi A."/>
            <person name="Getino M."/>
            <person name="Pursley I."/>
            <person name="Horton D.L."/>
            <person name="Alikhan N.F."/>
            <person name="Baker D."/>
            <person name="Gharbi K."/>
            <person name="Hall N."/>
            <person name="Watson M."/>
            <person name="Adriaenssens E.M."/>
            <person name="Foster-Nyarko E."/>
            <person name="Jarju S."/>
            <person name="Secka A."/>
            <person name="Antonio M."/>
            <person name="Oren A."/>
            <person name="Chaudhuri R.R."/>
            <person name="La Ragione R."/>
            <person name="Hildebrand F."/>
            <person name="Pallen M.J."/>
        </authorList>
    </citation>
    <scope>NUCLEOTIDE SEQUENCE</scope>
    <source>
        <strain evidence="2">23406</strain>
    </source>
</reference>
<gene>
    <name evidence="2" type="ORF">IAB14_01220</name>
</gene>
<reference evidence="2" key="1">
    <citation type="submission" date="2020-10" db="EMBL/GenBank/DDBJ databases">
        <authorList>
            <person name="Gilroy R."/>
        </authorList>
    </citation>
    <scope>NUCLEOTIDE SEQUENCE</scope>
    <source>
        <strain evidence="2">23406</strain>
    </source>
</reference>
<keyword evidence="1" id="KW-0732">Signal</keyword>
<dbReference type="EMBL" id="DVOH01000013">
    <property type="protein sequence ID" value="HIU99716.1"/>
    <property type="molecule type" value="Genomic_DNA"/>
</dbReference>
<feature type="chain" id="PRO_5039522491" evidence="1">
    <location>
        <begin position="24"/>
        <end position="588"/>
    </location>
</feature>
<comment type="caution">
    <text evidence="2">The sequence shown here is derived from an EMBL/GenBank/DDBJ whole genome shotgun (WGS) entry which is preliminary data.</text>
</comment>
<dbReference type="Proteomes" id="UP000886891">
    <property type="component" value="Unassembled WGS sequence"/>
</dbReference>
<dbReference type="AlphaFoldDB" id="A0A9D1NAT5"/>
<evidence type="ECO:0000313" key="3">
    <source>
        <dbReference type="Proteomes" id="UP000886891"/>
    </source>
</evidence>
<evidence type="ECO:0000313" key="2">
    <source>
        <dbReference type="EMBL" id="HIU99716.1"/>
    </source>
</evidence>
<feature type="signal peptide" evidence="1">
    <location>
        <begin position="1"/>
        <end position="23"/>
    </location>
</feature>
<protein>
    <submittedName>
        <fullName evidence="2">Uncharacterized protein</fullName>
    </submittedName>
</protein>
<accession>A0A9D1NAT5</accession>
<sequence>MKRNILRAIATVAVLAMLVTAGALVLTACKDKDTPPQENELTHLLAYQKPSGLPDYALTIEWLDQNGNATEFQPKKPVMILLNGYSYASMRETLLLDEENYVTRTDTEDGGLDYNSADINHRLEYYWINMGYNVGVFHYEAFADDLASDLTAKIVSAEHQSYIGGQGNEVTAGIPQYSLIEVFCAQWIRLMQASPITGSDNALRPMEIRLIANGASVTLANGVTDYLYSLYEKGLIDGWWLPRRVTMIDPYFDNAEEALTVTYSGEAFGSALRFNETLVTRLAAKGVVYDMIESDADYYLAYDEPYSGVVESVVDGETVYEPGNTGDCLSYENIRKQTAYLKFSESYSKGYTAVYAKRDRAALDWYLYSVNGSDYTSLDASSNGGYKDTLPILNDPRDNSRANVFGISAWTPTAYTRALRGMTFTMKESKYESGKGYVYYDYTMRRFRAEPYQYCVLTETVIAGYIYDSLDRSAYVNLSPVAAVAGVTITLAVDLDNDGDGEQFLTAKTDASGWYSIALPKNYYGKTIRISTEMPSRYYDYLGSFVATLEYLSIEKSRFDAQTNTVGISFTEEDSRILIYNAGLKKLQ</sequence>
<proteinExistence type="predicted"/>
<organism evidence="2 3">
    <name type="scientific">Candidatus Stercoripulliclostridium merdipullorum</name>
    <dbReference type="NCBI Taxonomy" id="2840952"/>
    <lineage>
        <taxon>Bacteria</taxon>
        <taxon>Bacillati</taxon>
        <taxon>Bacillota</taxon>
        <taxon>Clostridia</taxon>
        <taxon>Eubacteriales</taxon>
        <taxon>Candidatus Stercoripulliclostridium</taxon>
    </lineage>
</organism>